<dbReference type="Gene3D" id="3.30.70.1210">
    <property type="entry name" value="Crispr-associated protein, domain 2"/>
    <property type="match status" value="1"/>
</dbReference>
<dbReference type="RefSeq" id="WP_110038940.1">
    <property type="nucleotide sequence ID" value="NZ_QGTL01000006.1"/>
</dbReference>
<dbReference type="Gene3D" id="3.30.70.1200">
    <property type="entry name" value="Crispr-associated protein, domain 1"/>
    <property type="match status" value="1"/>
</dbReference>
<reference evidence="1 2" key="1">
    <citation type="submission" date="2018-05" db="EMBL/GenBank/DDBJ databases">
        <title>Genomic Encyclopedia of Type Strains, Phase IV (KMG-IV): sequencing the most valuable type-strain genomes for metagenomic binning, comparative biology and taxonomic classification.</title>
        <authorList>
            <person name="Goeker M."/>
        </authorList>
    </citation>
    <scope>NUCLEOTIDE SEQUENCE [LARGE SCALE GENOMIC DNA]</scope>
    <source>
        <strain evidence="1 2">DSM 44717</strain>
    </source>
</reference>
<protein>
    <submittedName>
        <fullName evidence="1">CRISPR-associated Cse3 family protein</fullName>
    </submittedName>
</protein>
<evidence type="ECO:0000313" key="1">
    <source>
        <dbReference type="EMBL" id="PWV74507.1"/>
    </source>
</evidence>
<dbReference type="Proteomes" id="UP000246410">
    <property type="component" value="Unassembled WGS sequence"/>
</dbReference>
<keyword evidence="2" id="KW-1185">Reference proteome</keyword>
<name>A0A317NI41_9NOCA</name>
<comment type="caution">
    <text evidence="1">The sequence shown here is derived from an EMBL/GenBank/DDBJ whole genome shotgun (WGS) entry which is preliminary data.</text>
</comment>
<dbReference type="SUPFAM" id="SSF117987">
    <property type="entry name" value="CRISPR-associated protein"/>
    <property type="match status" value="2"/>
</dbReference>
<feature type="non-terminal residue" evidence="1">
    <location>
        <position position="192"/>
    </location>
</feature>
<organism evidence="1 2">
    <name type="scientific">Nocardia neocaledoniensis</name>
    <dbReference type="NCBI Taxonomy" id="236511"/>
    <lineage>
        <taxon>Bacteria</taxon>
        <taxon>Bacillati</taxon>
        <taxon>Actinomycetota</taxon>
        <taxon>Actinomycetes</taxon>
        <taxon>Mycobacteriales</taxon>
        <taxon>Nocardiaceae</taxon>
        <taxon>Nocardia</taxon>
    </lineage>
</organism>
<sequence length="192" mass="21460">MSLWLTRIQLDLRDYAVRRDLASAVQLHRTMMSMMPAGLGDNPRSRSGLLFRVEETRTATSLLVQSRYQPDVTRLPSGYRDAMTKSLDGLLGGLANATRVRFRIVGNPTKRTPRGHENPGKVVALRGADVEQWWIRRARDSGLIVSAVVATQLSDISERRHRHSGPIRHVATRFDGIATIHDVDLVRSAVAD</sequence>
<dbReference type="AlphaFoldDB" id="A0A317NI41"/>
<dbReference type="Pfam" id="PF08798">
    <property type="entry name" value="CRISPR_assoc"/>
    <property type="match status" value="1"/>
</dbReference>
<dbReference type="EMBL" id="QGTL01000006">
    <property type="protein sequence ID" value="PWV74507.1"/>
    <property type="molecule type" value="Genomic_DNA"/>
</dbReference>
<gene>
    <name evidence="1" type="ORF">DFR69_106318</name>
</gene>
<accession>A0A317NI41</accession>
<dbReference type="SMART" id="SM01101">
    <property type="entry name" value="CRISPR_assoc"/>
    <property type="match status" value="1"/>
</dbReference>
<evidence type="ECO:0000313" key="2">
    <source>
        <dbReference type="Proteomes" id="UP000246410"/>
    </source>
</evidence>
<dbReference type="InterPro" id="IPR010179">
    <property type="entry name" value="CRISPR-assoc_prot_Cse3"/>
</dbReference>
<proteinExistence type="predicted"/>